<proteinExistence type="predicted"/>
<feature type="region of interest" description="Disordered" evidence="1">
    <location>
        <begin position="1"/>
        <end position="92"/>
    </location>
</feature>
<evidence type="ECO:0000313" key="3">
    <source>
        <dbReference type="Proteomes" id="UP000198906"/>
    </source>
</evidence>
<keyword evidence="3" id="KW-1185">Reference proteome</keyword>
<feature type="compositionally biased region" description="Polar residues" evidence="1">
    <location>
        <begin position="1"/>
        <end position="16"/>
    </location>
</feature>
<dbReference type="AlphaFoldDB" id="A0A1C6S8Z9"/>
<reference evidence="3" key="1">
    <citation type="submission" date="2016-06" db="EMBL/GenBank/DDBJ databases">
        <authorList>
            <person name="Varghese N."/>
        </authorList>
    </citation>
    <scope>NUCLEOTIDE SEQUENCE [LARGE SCALE GENOMIC DNA]</scope>
    <source>
        <strain evidence="3">DSM 46123</strain>
    </source>
</reference>
<accession>A0A1C6S8Z9</accession>
<feature type="compositionally biased region" description="Low complexity" evidence="1">
    <location>
        <begin position="39"/>
        <end position="51"/>
    </location>
</feature>
<dbReference type="Proteomes" id="UP000198906">
    <property type="component" value="Unassembled WGS sequence"/>
</dbReference>
<organism evidence="2 3">
    <name type="scientific">Micromonospora inyonensis</name>
    <dbReference type="NCBI Taxonomy" id="47866"/>
    <lineage>
        <taxon>Bacteria</taxon>
        <taxon>Bacillati</taxon>
        <taxon>Actinomycetota</taxon>
        <taxon>Actinomycetes</taxon>
        <taxon>Micromonosporales</taxon>
        <taxon>Micromonosporaceae</taxon>
        <taxon>Micromonospora</taxon>
    </lineage>
</organism>
<name>A0A1C6S8Z9_9ACTN</name>
<sequence>MAQGKVTANGTSQNTDLAGIVNAGLGPERNHGHRRRTGKQGQQRRTDITGSGSIGGSETGSRDSHLPALVSDLSDQLTDSDLPVDVSDQRGDVQDHRDLTAAHAASSSIRCPSAKAASGIGAVNRSRQRALPASVTSIPARRSASSSWVPAICARTAAVIAAETFG</sequence>
<evidence type="ECO:0000256" key="1">
    <source>
        <dbReference type="SAM" id="MobiDB-lite"/>
    </source>
</evidence>
<dbReference type="EMBL" id="FMHU01000002">
    <property type="protein sequence ID" value="SCL25955.1"/>
    <property type="molecule type" value="Genomic_DNA"/>
</dbReference>
<protein>
    <submittedName>
        <fullName evidence="2">Uncharacterized protein</fullName>
    </submittedName>
</protein>
<feature type="compositionally biased region" description="Low complexity" evidence="1">
    <location>
        <begin position="69"/>
        <end position="81"/>
    </location>
</feature>
<evidence type="ECO:0000313" key="2">
    <source>
        <dbReference type="EMBL" id="SCL25955.1"/>
    </source>
</evidence>
<gene>
    <name evidence="2" type="ORF">GA0074694_4374</name>
</gene>